<keyword evidence="3" id="KW-1185">Reference proteome</keyword>
<evidence type="ECO:0000256" key="1">
    <source>
        <dbReference type="SAM" id="MobiDB-lite"/>
    </source>
</evidence>
<name>K0TE16_THAOC</name>
<gene>
    <name evidence="2" type="ORF">THAOC_01243</name>
</gene>
<feature type="compositionally biased region" description="Polar residues" evidence="1">
    <location>
        <begin position="79"/>
        <end position="93"/>
    </location>
</feature>
<comment type="caution">
    <text evidence="2">The sequence shown here is derived from an EMBL/GenBank/DDBJ whole genome shotgun (WGS) entry which is preliminary data.</text>
</comment>
<protein>
    <submittedName>
        <fullName evidence="2">Uncharacterized protein</fullName>
    </submittedName>
</protein>
<sequence length="101" mass="10627">ALSLSDETEHLGALSRPPLTFDAGTYLKDTSVVRPSDSSDGQRSLRSVSTRTQVQAATRTRGAGTEEAAPHSKDFGSESVDSACQSATPNRQLRPTGKAPP</sequence>
<feature type="compositionally biased region" description="Polar residues" evidence="1">
    <location>
        <begin position="36"/>
        <end position="49"/>
    </location>
</feature>
<evidence type="ECO:0000313" key="2">
    <source>
        <dbReference type="EMBL" id="EJK76963.1"/>
    </source>
</evidence>
<accession>K0TE16</accession>
<feature type="region of interest" description="Disordered" evidence="1">
    <location>
        <begin position="1"/>
        <end position="101"/>
    </location>
</feature>
<reference evidence="2 3" key="1">
    <citation type="journal article" date="2012" name="Genome Biol.">
        <title>Genome and low-iron response of an oceanic diatom adapted to chronic iron limitation.</title>
        <authorList>
            <person name="Lommer M."/>
            <person name="Specht M."/>
            <person name="Roy A.S."/>
            <person name="Kraemer L."/>
            <person name="Andreson R."/>
            <person name="Gutowska M.A."/>
            <person name="Wolf J."/>
            <person name="Bergner S.V."/>
            <person name="Schilhabel M.B."/>
            <person name="Klostermeier U.C."/>
            <person name="Beiko R.G."/>
            <person name="Rosenstiel P."/>
            <person name="Hippler M."/>
            <person name="Laroche J."/>
        </authorList>
    </citation>
    <scope>NUCLEOTIDE SEQUENCE [LARGE SCALE GENOMIC DNA]</scope>
    <source>
        <strain evidence="2 3">CCMP1005</strain>
    </source>
</reference>
<dbReference type="Proteomes" id="UP000266841">
    <property type="component" value="Unassembled WGS sequence"/>
</dbReference>
<dbReference type="EMBL" id="AGNL01001506">
    <property type="protein sequence ID" value="EJK76963.1"/>
    <property type="molecule type" value="Genomic_DNA"/>
</dbReference>
<proteinExistence type="predicted"/>
<feature type="compositionally biased region" description="Low complexity" evidence="1">
    <location>
        <begin position="50"/>
        <end position="61"/>
    </location>
</feature>
<dbReference type="AlphaFoldDB" id="K0TE16"/>
<organism evidence="2 3">
    <name type="scientific">Thalassiosira oceanica</name>
    <name type="common">Marine diatom</name>
    <dbReference type="NCBI Taxonomy" id="159749"/>
    <lineage>
        <taxon>Eukaryota</taxon>
        <taxon>Sar</taxon>
        <taxon>Stramenopiles</taxon>
        <taxon>Ochrophyta</taxon>
        <taxon>Bacillariophyta</taxon>
        <taxon>Coscinodiscophyceae</taxon>
        <taxon>Thalassiosirophycidae</taxon>
        <taxon>Thalassiosirales</taxon>
        <taxon>Thalassiosiraceae</taxon>
        <taxon>Thalassiosira</taxon>
    </lineage>
</organism>
<evidence type="ECO:0000313" key="3">
    <source>
        <dbReference type="Proteomes" id="UP000266841"/>
    </source>
</evidence>
<feature type="non-terminal residue" evidence="2">
    <location>
        <position position="1"/>
    </location>
</feature>